<protein>
    <recommendedName>
        <fullName evidence="2">RNA polymerase II holoenzyme cyclin-like subunit</fullName>
    </recommendedName>
</protein>
<comment type="similarity">
    <text evidence="1">Belongs to the cyclin family. Cyclin C subfamily.</text>
</comment>
<dbReference type="VEuPathDB" id="FungiDB:SAPIO_CDS8423"/>
<keyword evidence="7" id="KW-1185">Reference proteome</keyword>
<evidence type="ECO:0000313" key="6">
    <source>
        <dbReference type="EMBL" id="KEZ40521.1"/>
    </source>
</evidence>
<dbReference type="Proteomes" id="UP000028545">
    <property type="component" value="Unassembled WGS sequence"/>
</dbReference>
<reference evidence="6 7" key="1">
    <citation type="journal article" date="2014" name="Genome Announc.">
        <title>Draft genome sequence of the pathogenic fungus Scedosporium apiospermum.</title>
        <authorList>
            <person name="Vandeputte P."/>
            <person name="Ghamrawi S."/>
            <person name="Rechenmann M."/>
            <person name="Iltis A."/>
            <person name="Giraud S."/>
            <person name="Fleury M."/>
            <person name="Thornton C."/>
            <person name="Delhaes L."/>
            <person name="Meyer W."/>
            <person name="Papon N."/>
            <person name="Bouchara J.P."/>
        </authorList>
    </citation>
    <scope>NUCLEOTIDE SEQUENCE [LARGE SCALE GENOMIC DNA]</scope>
    <source>
        <strain evidence="6 7">IHEM 14462</strain>
    </source>
</reference>
<proteinExistence type="inferred from homology"/>
<evidence type="ECO:0000256" key="1">
    <source>
        <dbReference type="ARBA" id="ARBA00008638"/>
    </source>
</evidence>
<dbReference type="CDD" id="cd20546">
    <property type="entry name" value="CYCLIN_SpCG1C_ScCTK2-like_rpt2"/>
    <property type="match status" value="1"/>
</dbReference>
<dbReference type="OrthoDB" id="4951845at2759"/>
<dbReference type="KEGG" id="sapo:SAPIO_CDS8423"/>
<evidence type="ECO:0000313" key="7">
    <source>
        <dbReference type="Proteomes" id="UP000028545"/>
    </source>
</evidence>
<dbReference type="PANTHER" id="PTHR10026">
    <property type="entry name" value="CYCLIN"/>
    <property type="match status" value="1"/>
</dbReference>
<evidence type="ECO:0000256" key="2">
    <source>
        <dbReference type="ARBA" id="ARBA00014912"/>
    </source>
</evidence>
<dbReference type="InterPro" id="IPR036915">
    <property type="entry name" value="Cyclin-like_sf"/>
</dbReference>
<dbReference type="GeneID" id="27727495"/>
<dbReference type="SUPFAM" id="SSF47954">
    <property type="entry name" value="Cyclin-like"/>
    <property type="match status" value="2"/>
</dbReference>
<feature type="domain" description="Cyclin-like" evidence="5">
    <location>
        <begin position="84"/>
        <end position="182"/>
    </location>
</feature>
<dbReference type="GO" id="GO:0016538">
    <property type="term" value="F:cyclin-dependent protein serine/threonine kinase regulator activity"/>
    <property type="evidence" value="ECO:0007669"/>
    <property type="project" value="InterPro"/>
</dbReference>
<dbReference type="HOGENOM" id="CLU_038278_1_0_1"/>
<evidence type="ECO:0000259" key="5">
    <source>
        <dbReference type="SMART" id="SM00385"/>
    </source>
</evidence>
<dbReference type="InterPro" id="IPR013763">
    <property type="entry name" value="Cyclin-like_dom"/>
</dbReference>
<accession>A0A084FZK9</accession>
<dbReference type="Gene3D" id="1.10.472.10">
    <property type="entry name" value="Cyclin-like"/>
    <property type="match status" value="1"/>
</dbReference>
<dbReference type="RefSeq" id="XP_016640320.1">
    <property type="nucleotide sequence ID" value="XM_016790057.1"/>
</dbReference>
<dbReference type="InterPro" id="IPR006671">
    <property type="entry name" value="Cyclin_N"/>
</dbReference>
<keyword evidence="3" id="KW-0195">Cyclin</keyword>
<dbReference type="GO" id="GO:0006357">
    <property type="term" value="P:regulation of transcription by RNA polymerase II"/>
    <property type="evidence" value="ECO:0007669"/>
    <property type="project" value="InterPro"/>
</dbReference>
<dbReference type="EMBL" id="JOWA01000121">
    <property type="protein sequence ID" value="KEZ40521.1"/>
    <property type="molecule type" value="Genomic_DNA"/>
</dbReference>
<evidence type="ECO:0000256" key="3">
    <source>
        <dbReference type="RuleBase" id="RU000383"/>
    </source>
</evidence>
<feature type="region of interest" description="Disordered" evidence="4">
    <location>
        <begin position="1"/>
        <end position="44"/>
    </location>
</feature>
<feature type="compositionally biased region" description="Polar residues" evidence="4">
    <location>
        <begin position="25"/>
        <end position="34"/>
    </location>
</feature>
<dbReference type="AlphaFoldDB" id="A0A084FZK9"/>
<dbReference type="InterPro" id="IPR043198">
    <property type="entry name" value="Cyclin/Ssn8"/>
</dbReference>
<evidence type="ECO:0000256" key="4">
    <source>
        <dbReference type="SAM" id="MobiDB-lite"/>
    </source>
</evidence>
<organism evidence="6 7">
    <name type="scientific">Pseudallescheria apiosperma</name>
    <name type="common">Scedosporium apiospermum</name>
    <dbReference type="NCBI Taxonomy" id="563466"/>
    <lineage>
        <taxon>Eukaryota</taxon>
        <taxon>Fungi</taxon>
        <taxon>Dikarya</taxon>
        <taxon>Ascomycota</taxon>
        <taxon>Pezizomycotina</taxon>
        <taxon>Sordariomycetes</taxon>
        <taxon>Hypocreomycetidae</taxon>
        <taxon>Microascales</taxon>
        <taxon>Microascaceae</taxon>
        <taxon>Scedosporium</taxon>
    </lineage>
</organism>
<gene>
    <name evidence="6" type="ORF">SAPIO_CDS8423</name>
</gene>
<name>A0A084FZK9_PSEDA</name>
<dbReference type="SMART" id="SM00385">
    <property type="entry name" value="CYCLIN"/>
    <property type="match status" value="1"/>
</dbReference>
<comment type="caution">
    <text evidence="6">The sequence shown here is derived from an EMBL/GenBank/DDBJ whole genome shotgun (WGS) entry which is preliminary data.</text>
</comment>
<sequence length="514" mass="57078">MASTAAELRNGAPPGTLKPRPNPKSGATENNNDASAAPELPIGPHPGIVTVPEQYIFEQNIRQMQRVAGSDPTREDNYRLQGVQLIDNVRKALQLPVRTFDTAVVYYHRFRLRHREVEYNFQDSAMAALFLACKVEDTIKKSKDILCAAYNLKNPDHQTTPDDKLFEQPSRVLVGLERMILEIIGFDFRTRYPQKYLIKVVRSLLGPEEGKSFLQIAYEMCMDMYKTFVPIKQTCLTMVLAIVELTSRVTCQYVDVVGQIDPARWNVTRQSVMETILDLLDLYTQFHKSTKLGLRYDLARFIDVKIKINAELDANPDLSRHEFSCQPCATRAVAESQAAAAPGAGPGSITALTMTATYNSLKPGTKSSDNTLRFVFDREEARREAENVSEYFKEDGIVGMATDMAMADEDVVAAVVVAGAEVDGGHIRGTHVTMGIPMIDEAGEVEEEAAVVVVVVEEVADITDNAEYFSSLAKLPGGTERIVTSHDDDTLKMVLRAKGTPESRLVDKDQHLQV</sequence>
<dbReference type="Pfam" id="PF00134">
    <property type="entry name" value="Cyclin_N"/>
    <property type="match status" value="1"/>
</dbReference>